<keyword evidence="9" id="KW-1185">Reference proteome</keyword>
<evidence type="ECO:0000256" key="2">
    <source>
        <dbReference type="ARBA" id="ARBA00004123"/>
    </source>
</evidence>
<dbReference type="InterPro" id="IPR024613">
    <property type="entry name" value="Huntingtin_N_HEAT_rpt-2"/>
</dbReference>
<name>H2ZNB5_CIOSA</name>
<protein>
    <recommendedName>
        <fullName evidence="10">Huntingtin</fullName>
    </recommendedName>
</protein>
<dbReference type="GO" id="GO:0005634">
    <property type="term" value="C:nucleus"/>
    <property type="evidence" value="ECO:0007669"/>
    <property type="project" value="UniProtKB-SubCell"/>
</dbReference>
<dbReference type="Gene3D" id="1.25.10.10">
    <property type="entry name" value="Leucine-rich Repeat Variant"/>
    <property type="match status" value="1"/>
</dbReference>
<dbReference type="eggNOG" id="ENOG502QR1D">
    <property type="taxonomic scope" value="Eukaryota"/>
</dbReference>
<dbReference type="InterPro" id="IPR028426">
    <property type="entry name" value="Huntingtin_fam"/>
</dbReference>
<dbReference type="OMA" id="PNKMEEP"/>
<dbReference type="STRING" id="51511.ENSCSAVP00000019081"/>
<keyword evidence="5" id="KW-0963">Cytoplasm</keyword>
<feature type="compositionally biased region" description="Basic and acidic residues" evidence="7">
    <location>
        <begin position="495"/>
        <end position="507"/>
    </location>
</feature>
<sequence>NIAMEKLVKSVNALKFFHGGLSSEDKTQKDSLQSPTERQNHCNIITDSIISQSIRSLVDFPGLLAVSVETLLQSCADENADVRLNSNECLNRVIKGLYDVSVSKILVELYKEIKKNGHARSLRAALKRFSYLSPNIRSNKCRPYILNLLPCLCRISQREEDAVQEVLSSSLAKIFIVLGAFASESEIQGLLASFLKNLSHKSPTVRRTACICLHSILTNSRKKNVVIGPLVHSIIDILLQRSTDRNTVLGCLQALRILNPLFKITVQGKITDNQVLKQHRDLILKVAFDACIFYLDNTDHTIVTATLELLDNLLSGFPSELSAVLTKVGALNETSFTPSATKMDIVQDKSVTLKKLLQVLLKHKLFSECAHCSVTGAITFCCTCKPITSIAYLFNLLILCQNSCLAPSVLTREQYISDMSPSPGLVVRCITANISSLSSLASSTIEEKISGIRHVPLEDTKTNQDDPLLPHNNNSAVKNTTALETLQTNAVDGETSSKTDVVHGETSSKIELNNQTDKGAVESELNNDKSADGVVTQTETSKLLPISDLYGNSKQLPLVTLTRLLCQRFLVNIDTGELLPDKQVRVSNKNLAMNTLSQIIKIYPSAICYPIQDIFFQVSEVHFMTNVLQCSKHSDPKLRGSSITLASFLIDAVITTHRCGFESWVSNVEKSTIPALNCPTIDELSLLICDGLIDESSTTSRQACSAVTSCVNTLLNSECFTYGLHLLHCSMELHTSTYWLIKVGLLELLASINYRQVVYLEDSHKLIIKNSHHTCTSCVMCKTALSSIALSPCLCDEDTRLRKTSSAAIVSMATSYPTPNDDDLLTSEAVEKSRKWMGGATEVKVDEEEGERSSDAGSPKSLLKTYRGYEIDGSNSGSIADSLSYIVGEVSTLLTNSWNKHQTFGCILALKELSMKYTVASYPTAWGCFLVDDESFSSFLHRLRTASNESGNSSQSTDSKSGTKQVSHILSQQQFGILPIVMSLLRSAWLPLDVTAHSDALVLAGNLIAVHFVGISTKQLRLPDPVVHEFLLTIIPHYLADRNWATLHDTVLGSYANQLFTHLTKLTSIMHHVISDITPLPPNKSVLPNIAPSAIPSPMKRREKPSNEPNKPSPPLTRKLLPSSPLTKPGFTKEVRKNPLIGSFHTNRVLMKLHEQLAGSYRNYKGSLDFGADDRFCSFMSGVLDVQSQMLELAVFQDIGSYTEEILSYMKSLFTIDPTLTIQSVQQLLKALFGTNLVNNLVPHDETHQPPKSPSSPLAAPNTSGFYHQIFHHPLNHLTMAIANSSFHHSLQSKSPVKDNDGWFGSIKKKVSISVERKLNDVSKNSKSNKSSIQNYIRLFESLVIKSLKLYTVTSSVEFQKHVLNLLAQLVQLRVNYCMLDSDQVFINFIIKQFESIEGGMVRGSESLIPHVFFFLVLLSYERYHSKSVITMSKIIQLCDGLMASEQGSASHVIPAMQPITHDIFVVRGSLKNEPPEVTTQREVVQFMMLKLLQHPQVYKMMITILMHCRRDNMEKWKKYSRQVADVVLPMLGQLKIEVTCHDDISTLHSLFEALSPTALRPISLLIDLLLRIPKSLHVSISHMHRWLASVLVLLRVLICQAREQDILDNVDVNKVKVQTMTCSLFEHLQSGSHPTEEAKEMIKLPSAETLAIFFHQLIGSSCSYLLQFGSNPGTKNDESSQILLSQQINELLLSLTYIHRSGSFKNFTAACKKLSESSNENFFSHGQMAKMFESLSHVHPMLTVMWAQYLSYFMPVQTEFWKRFTSNSSLISILLHSASEESSHFALNRNLVKTGCLILLADYTCQNSNQHHLSLWLTENHVYDITMMRDEPPVQDFISSLHQDATESKCFVEALSKHLGTHQKFKPSFALRILHCLTGVSTKSSQALISLLLSPKFVLSPVRTVFAASQQLLQTTVENVLKLSREDAVEIINTEFAQNLVVSFLTLENVKEKPQYPTICHLIGQLHDHVTGNQPITTQKPNVNIQLLLEKPNKEWFKYVVLSCLQENHWSPECAGVLAHVDEDDITEIQSHPSFTLQHLTSCIHNGIHEVTSVHGALTPYPEDKTRYAVASRVKSIRKASTTKTKNAKNKIFTENETNIFDDVNFNDDLMWLNESLVLMYRHHPMLPTQYQLPTEHYKHYLTVSMLGLQAIGYQINSGEVPSLQKTMCALESLQQALFVKPICSMLINEEFKWLKDCVRIVFNILQMCECVLSMFVFVSVKIVVENRNSQSNCDADYDKEVTSSIYNDPSNPLSSCIKLSQMLAFFRSPHENGQIFREIPSCVMRPLNNILLHLATAPLFKDYIRAPPIVWKYGWNPPLGGDSGTSLPEIPSDFLQEKEVLQEYISIVNQMGWTKRAEFEETWTTLLGVLVSQPVVPDDSSSEVSFSMRSEISSLAIRGLTSLVVDCALHPDCGRKATSKFQVYHRHSAFKLAHTKVGRQLLKVRGILEDESWTMTKQKTNQDTHHNQHVTQNETSSSYSHEWISTNMERILSPSTYGLAQNSVRSFHVLHGITPVKEDFYDGDYDSASDNSLTNPQPPPLSPLRIRDGVDVHSCVQFLLELYTEWFRTAAQANQNSPSVARPLLCECVRSLLLISDLFTEKHQFEWMLTALTTLQNSQPLDDDVLMQYLTPAICKAASVLGMTSEMAENVLRVLEPSLSSTLLSCRTSALVGLLQCIETHPSPNLRPIVDLGSQFIPPNFVAVSSCPSLFNEEYVVLLATVAFYLIEKCHDAVMPEFTAVVIQASLLIISSRDDTSVPNRVFHAVVHGLQRLVLSFSLSAPECDSILKVAAEHLHTNPWMSRATAVCGLMMTCMYCGDSNPDHPSTQGGSPEHEDAVETRLLAMERVSLLFDRIRKGYPQEARVMSKILPSMLDDFFPAQEIMNKIIAEFISTLQPFPGSVAHILYEVFQSLHERDQSHLVQGWVMLSLGNAIQRTPLHTAVWCLTCLFASASTNRWISSMVPLIISRSHDPSLDRNWTCFCKSAVDFYTCQLSEELDRRSFHAIFSTSSSSGDPASPYQLLLDSISRINGEQGI</sequence>
<dbReference type="InterPro" id="IPR000091">
    <property type="entry name" value="Huntingtin"/>
</dbReference>
<dbReference type="InParanoid" id="H2ZNB5"/>
<evidence type="ECO:0000256" key="3">
    <source>
        <dbReference type="ARBA" id="ARBA00004496"/>
    </source>
</evidence>
<dbReference type="Ensembl" id="ENSCSAVT00000019288.1">
    <property type="protein sequence ID" value="ENSCSAVP00000019081.1"/>
    <property type="gene ID" value="ENSCSAVG00000011198.1"/>
</dbReference>
<proteinExistence type="inferred from homology"/>
<dbReference type="InterPro" id="IPR048413">
    <property type="entry name" value="Htt_C-HEAT_rpt"/>
</dbReference>
<reference evidence="8" key="2">
    <citation type="submission" date="2025-08" db="UniProtKB">
        <authorList>
            <consortium name="Ensembl"/>
        </authorList>
    </citation>
    <scope>IDENTIFICATION</scope>
</reference>
<organism evidence="8 9">
    <name type="scientific">Ciona savignyi</name>
    <name type="common">Pacific transparent sea squirt</name>
    <dbReference type="NCBI Taxonomy" id="51511"/>
    <lineage>
        <taxon>Eukaryota</taxon>
        <taxon>Metazoa</taxon>
        <taxon>Chordata</taxon>
        <taxon>Tunicata</taxon>
        <taxon>Ascidiacea</taxon>
        <taxon>Phlebobranchia</taxon>
        <taxon>Cionidae</taxon>
        <taxon>Ciona</taxon>
    </lineage>
</organism>
<dbReference type="SUPFAM" id="SSF48371">
    <property type="entry name" value="ARM repeat"/>
    <property type="match status" value="2"/>
</dbReference>
<reference evidence="8" key="3">
    <citation type="submission" date="2025-09" db="UniProtKB">
        <authorList>
            <consortium name="Ensembl"/>
        </authorList>
    </citation>
    <scope>IDENTIFICATION</scope>
</reference>
<dbReference type="Pfam" id="PF20927">
    <property type="entry name" value="Htt_C-HEAT"/>
    <property type="match status" value="1"/>
</dbReference>
<comment type="function">
    <text evidence="1">May play a role in microtubule-mediated transport or vesicle function.</text>
</comment>
<dbReference type="PRINTS" id="PR00375">
    <property type="entry name" value="HUNTINGTIN"/>
</dbReference>
<evidence type="ECO:0000256" key="6">
    <source>
        <dbReference type="ARBA" id="ARBA00023242"/>
    </source>
</evidence>
<dbReference type="PANTHER" id="PTHR10170">
    <property type="entry name" value="HUNTINGTON DISEASE PROTEIN"/>
    <property type="match status" value="1"/>
</dbReference>
<accession>H2ZNB5</accession>
<dbReference type="GeneTree" id="ENSGT00390000015863"/>
<dbReference type="InterPro" id="IPR048411">
    <property type="entry name" value="Htt_N_HEAT_rpt-1"/>
</dbReference>
<dbReference type="Pfam" id="PF12372">
    <property type="entry name" value="Htt_N-HEAT"/>
    <property type="match status" value="1"/>
</dbReference>
<evidence type="ECO:0000256" key="5">
    <source>
        <dbReference type="ARBA" id="ARBA00022490"/>
    </source>
</evidence>
<evidence type="ECO:0008006" key="10">
    <source>
        <dbReference type="Google" id="ProtNLM"/>
    </source>
</evidence>
<comment type="similarity">
    <text evidence="4">Belongs to the huntingtin family.</text>
</comment>
<feature type="region of interest" description="Disordered" evidence="7">
    <location>
        <begin position="2527"/>
        <end position="2546"/>
    </location>
</feature>
<dbReference type="InterPro" id="IPR048412">
    <property type="entry name" value="Htt_bridge"/>
</dbReference>
<keyword evidence="6" id="KW-0539">Nucleus</keyword>
<evidence type="ECO:0000256" key="7">
    <source>
        <dbReference type="SAM" id="MobiDB-lite"/>
    </source>
</evidence>
<comment type="subcellular location">
    <subcellularLocation>
        <location evidence="3">Cytoplasm</location>
    </subcellularLocation>
    <subcellularLocation>
        <location evidence="2">Nucleus</location>
    </subcellularLocation>
</comment>
<dbReference type="GO" id="GO:0005737">
    <property type="term" value="C:cytoplasm"/>
    <property type="evidence" value="ECO:0007669"/>
    <property type="project" value="UniProtKB-SubCell"/>
</dbReference>
<dbReference type="Pfam" id="PF20926">
    <property type="entry name" value="Htt_N-HEAT_1"/>
    <property type="match status" value="1"/>
</dbReference>
<dbReference type="InterPro" id="IPR016024">
    <property type="entry name" value="ARM-type_fold"/>
</dbReference>
<dbReference type="PANTHER" id="PTHR10170:SF10">
    <property type="entry name" value="HUNTINGTIN"/>
    <property type="match status" value="1"/>
</dbReference>
<evidence type="ECO:0000313" key="9">
    <source>
        <dbReference type="Proteomes" id="UP000007875"/>
    </source>
</evidence>
<evidence type="ECO:0000256" key="4">
    <source>
        <dbReference type="ARBA" id="ARBA00007153"/>
    </source>
</evidence>
<dbReference type="InterPro" id="IPR011989">
    <property type="entry name" value="ARM-like"/>
</dbReference>
<dbReference type="Proteomes" id="UP000007875">
    <property type="component" value="Unassembled WGS sequence"/>
</dbReference>
<dbReference type="Pfam" id="PF20925">
    <property type="entry name" value="Htt_bridge"/>
    <property type="match status" value="1"/>
</dbReference>
<evidence type="ECO:0000313" key="8">
    <source>
        <dbReference type="Ensembl" id="ENSCSAVP00000019081.1"/>
    </source>
</evidence>
<evidence type="ECO:0000256" key="1">
    <source>
        <dbReference type="ARBA" id="ARBA00002907"/>
    </source>
</evidence>
<feature type="region of interest" description="Disordered" evidence="7">
    <location>
        <begin position="487"/>
        <end position="507"/>
    </location>
</feature>
<feature type="region of interest" description="Disordered" evidence="7">
    <location>
        <begin position="2460"/>
        <end position="2479"/>
    </location>
</feature>
<reference evidence="9" key="1">
    <citation type="submission" date="2003-08" db="EMBL/GenBank/DDBJ databases">
        <authorList>
            <person name="Birren B."/>
            <person name="Nusbaum C."/>
            <person name="Abebe A."/>
            <person name="Abouelleil A."/>
            <person name="Adekoya E."/>
            <person name="Ait-zahra M."/>
            <person name="Allen N."/>
            <person name="Allen T."/>
            <person name="An P."/>
            <person name="Anderson M."/>
            <person name="Anderson S."/>
            <person name="Arachchi H."/>
            <person name="Armbruster J."/>
            <person name="Bachantsang P."/>
            <person name="Baldwin J."/>
            <person name="Barry A."/>
            <person name="Bayul T."/>
            <person name="Blitshsteyn B."/>
            <person name="Bloom T."/>
            <person name="Blye J."/>
            <person name="Boguslavskiy L."/>
            <person name="Borowsky M."/>
            <person name="Boukhgalter B."/>
            <person name="Brunache A."/>
            <person name="Butler J."/>
            <person name="Calixte N."/>
            <person name="Calvo S."/>
            <person name="Camarata J."/>
            <person name="Campo K."/>
            <person name="Chang J."/>
            <person name="Cheshatsang Y."/>
            <person name="Citroen M."/>
            <person name="Collymore A."/>
            <person name="Considine T."/>
            <person name="Cook A."/>
            <person name="Cooke P."/>
            <person name="Corum B."/>
            <person name="Cuomo C."/>
            <person name="David R."/>
            <person name="Dawoe T."/>
            <person name="Degray S."/>
            <person name="Dodge S."/>
            <person name="Dooley K."/>
            <person name="Dorje P."/>
            <person name="Dorjee K."/>
            <person name="Dorris L."/>
            <person name="Duffey N."/>
            <person name="Dupes A."/>
            <person name="Elkins T."/>
            <person name="Engels R."/>
            <person name="Erickson J."/>
            <person name="Farina A."/>
            <person name="Faro S."/>
            <person name="Ferreira P."/>
            <person name="Fischer H."/>
            <person name="Fitzgerald M."/>
            <person name="Foley K."/>
            <person name="Gage D."/>
            <person name="Galagan J."/>
            <person name="Gearin G."/>
            <person name="Gnerre S."/>
            <person name="Gnirke A."/>
            <person name="Goyette A."/>
            <person name="Graham J."/>
            <person name="Grandbois E."/>
            <person name="Gyaltsen K."/>
            <person name="Hafez N."/>
            <person name="Hagopian D."/>
            <person name="Hagos B."/>
            <person name="Hall J."/>
            <person name="Hatcher B."/>
            <person name="Heller A."/>
            <person name="Higgins H."/>
            <person name="Honan T."/>
            <person name="Horn A."/>
            <person name="Houde N."/>
            <person name="Hughes L."/>
            <person name="Hulme W."/>
            <person name="Husby E."/>
            <person name="Iliev I."/>
            <person name="Jaffe D."/>
            <person name="Jones C."/>
            <person name="Kamal M."/>
            <person name="Kamat A."/>
            <person name="Kamvysselis M."/>
            <person name="Karlsson E."/>
            <person name="Kells C."/>
            <person name="Kieu A."/>
            <person name="Kisner P."/>
            <person name="Kodira C."/>
            <person name="Kulbokas E."/>
            <person name="Labutti K."/>
            <person name="Lama D."/>
            <person name="Landers T."/>
            <person name="Leger J."/>
            <person name="Levine S."/>
            <person name="Lewis D."/>
            <person name="Lewis T."/>
            <person name="Lindblad-toh K."/>
            <person name="Liu X."/>
            <person name="Lokyitsang T."/>
            <person name="Lokyitsang Y."/>
            <person name="Lucien O."/>
            <person name="Lui A."/>
            <person name="Ma L.J."/>
            <person name="Mabbitt R."/>
            <person name="Macdonald J."/>
            <person name="Maclean C."/>
            <person name="Major J."/>
            <person name="Manning J."/>
            <person name="Marabella R."/>
            <person name="Maru K."/>
            <person name="Matthews C."/>
            <person name="Mauceli E."/>
            <person name="Mccarthy M."/>
            <person name="Mcdonough S."/>
            <person name="Mcghee T."/>
            <person name="Meldrim J."/>
            <person name="Meneus L."/>
            <person name="Mesirov J."/>
            <person name="Mihalev A."/>
            <person name="Mihova T."/>
            <person name="Mikkelsen T."/>
            <person name="Mlenga V."/>
            <person name="Moru K."/>
            <person name="Mozes J."/>
            <person name="Mulrain L."/>
            <person name="Munson G."/>
            <person name="Naylor J."/>
            <person name="Newes C."/>
            <person name="Nguyen C."/>
            <person name="Nguyen N."/>
            <person name="Nguyen T."/>
            <person name="Nicol R."/>
            <person name="Nielsen C."/>
            <person name="Nizzari M."/>
            <person name="Norbu C."/>
            <person name="Norbu N."/>
            <person name="O'donnell P."/>
            <person name="Okoawo O."/>
            <person name="O'leary S."/>
            <person name="Omotosho B."/>
            <person name="O'neill K."/>
            <person name="Osman S."/>
            <person name="Parker S."/>
            <person name="Perrin D."/>
            <person name="Phunkhang P."/>
            <person name="Piqani B."/>
            <person name="Purcell S."/>
            <person name="Rachupka T."/>
            <person name="Ramasamy U."/>
            <person name="Rameau R."/>
            <person name="Ray V."/>
            <person name="Raymond C."/>
            <person name="Retta R."/>
            <person name="Richardson S."/>
            <person name="Rise C."/>
            <person name="Rodriguez J."/>
            <person name="Rogers J."/>
            <person name="Rogov P."/>
            <person name="Rutman M."/>
            <person name="Schupbach R."/>
            <person name="Seaman C."/>
            <person name="Settipalli S."/>
            <person name="Sharpe T."/>
            <person name="Sheridan J."/>
            <person name="Sherpa N."/>
            <person name="Shi J."/>
            <person name="Smirnov S."/>
            <person name="Smith C."/>
            <person name="Sougnez C."/>
            <person name="Spencer B."/>
            <person name="Stalker J."/>
            <person name="Stange-thomann N."/>
            <person name="Stavropoulos S."/>
            <person name="Stetson K."/>
            <person name="Stone C."/>
            <person name="Stone S."/>
            <person name="Stubbs M."/>
            <person name="Talamas J."/>
            <person name="Tchuinga P."/>
            <person name="Tenzing P."/>
            <person name="Tesfaye S."/>
            <person name="Theodore J."/>
            <person name="Thoulutsang Y."/>
            <person name="Topham K."/>
            <person name="Towey S."/>
            <person name="Tsamla T."/>
            <person name="Tsomo N."/>
            <person name="Vallee D."/>
            <person name="Vassiliev H."/>
            <person name="Venkataraman V."/>
            <person name="Vinson J."/>
            <person name="Vo A."/>
            <person name="Wade C."/>
            <person name="Wang S."/>
            <person name="Wangchuk T."/>
            <person name="Wangdi T."/>
            <person name="Whittaker C."/>
            <person name="Wilkinson J."/>
            <person name="Wu Y."/>
            <person name="Wyman D."/>
            <person name="Yadav S."/>
            <person name="Yang S."/>
            <person name="Yang X."/>
            <person name="Yeager S."/>
            <person name="Yee E."/>
            <person name="Young G."/>
            <person name="Zainoun J."/>
            <person name="Zembeck L."/>
            <person name="Zimmer A."/>
            <person name="Zody M."/>
            <person name="Lander E."/>
        </authorList>
    </citation>
    <scope>NUCLEOTIDE SEQUENCE [LARGE SCALE GENOMIC DNA]</scope>
</reference>
<feature type="region of interest" description="Disordered" evidence="7">
    <location>
        <begin position="1088"/>
        <end position="1132"/>
    </location>
</feature>